<dbReference type="AlphaFoldDB" id="A0A8T6QY36"/>
<feature type="transmembrane region" description="Helical" evidence="1">
    <location>
        <begin position="215"/>
        <end position="234"/>
    </location>
</feature>
<feature type="domain" description="HD/PDEase" evidence="2">
    <location>
        <begin position="258"/>
        <end position="381"/>
    </location>
</feature>
<accession>A0A8T6QY36</accession>
<dbReference type="PANTHER" id="PTHR45228:SF4">
    <property type="entry name" value="LIPOPROTEIN"/>
    <property type="match status" value="1"/>
</dbReference>
<dbReference type="RefSeq" id="WP_165566159.1">
    <property type="nucleotide sequence ID" value="NZ_SAYU02000004.1"/>
</dbReference>
<evidence type="ECO:0000256" key="1">
    <source>
        <dbReference type="SAM" id="Phobius"/>
    </source>
</evidence>
<dbReference type="InterPro" id="IPR003607">
    <property type="entry name" value="HD/PDEase_dom"/>
</dbReference>
<dbReference type="Pfam" id="PF13487">
    <property type="entry name" value="HD_5"/>
    <property type="match status" value="1"/>
</dbReference>
<evidence type="ECO:0000313" key="3">
    <source>
        <dbReference type="EMBL" id="NHA66879.1"/>
    </source>
</evidence>
<dbReference type="SUPFAM" id="SSF109604">
    <property type="entry name" value="HD-domain/PDEase-like"/>
    <property type="match status" value="1"/>
</dbReference>
<dbReference type="PANTHER" id="PTHR45228">
    <property type="entry name" value="CYCLIC DI-GMP PHOSPHODIESTERASE TM_0186-RELATED"/>
    <property type="match status" value="1"/>
</dbReference>
<feature type="transmembrane region" description="Helical" evidence="1">
    <location>
        <begin position="188"/>
        <end position="209"/>
    </location>
</feature>
<proteinExistence type="predicted"/>
<keyword evidence="1" id="KW-1133">Transmembrane helix</keyword>
<feature type="transmembrane region" description="Helical" evidence="1">
    <location>
        <begin position="154"/>
        <end position="176"/>
    </location>
</feature>
<gene>
    <name evidence="3" type="ORF">EPD83_002265</name>
</gene>
<feature type="transmembrane region" description="Helical" evidence="1">
    <location>
        <begin position="46"/>
        <end position="64"/>
    </location>
</feature>
<dbReference type="InterPro" id="IPR052020">
    <property type="entry name" value="Cyclic_di-GMP/3'3'-cGAMP_PDE"/>
</dbReference>
<keyword evidence="4" id="KW-1185">Reference proteome</keyword>
<reference evidence="3" key="1">
    <citation type="submission" date="2020-03" db="EMBL/GenBank/DDBJ databases">
        <title>Phycicoccus flavus sp. nov., a novel endophytic actinobacterium isolated from branch of Kandelia candel.</title>
        <authorList>
            <person name="Tuo L."/>
        </authorList>
    </citation>
    <scope>NUCLEOTIDE SEQUENCE</scope>
    <source>
        <strain evidence="3">CMS6Z-2</strain>
    </source>
</reference>
<dbReference type="Proteomes" id="UP000287866">
    <property type="component" value="Unassembled WGS sequence"/>
</dbReference>
<sequence length="419" mass="43307">MTERAPDERGGGPDSRDTATQGYIAVVVLLAVGLLALVWHELDVSLDGGFVVFVVLVVALRFVPEAVVEGRTQLSLSSTLLLSCQAIVGPAGAGVLGALLGGLQGRSLPAQYRVFNAAQNSVMGTLGGLAFAATGGDVGVETVGEALRSIALPLFVADLVQVVGNLVLLSGVVMVSGTGSLRTTTLPLLRSTGPAYVGYGSIALIMVVLWEPAMIGATSALLVLAPLLVAQWAYRQHAEDLRGQDQVLQVLVAAVEAKAPHLAGHSARVAALSQRLAEDLGLGPRGVADARLAGMLHDLGQTTMPTGLVRESTTVAAEAGYPARGAALLTHLGFLAGTLDPIARHREALDERPDGSTLVARIVGVSDTYDLLTAIGDPDGRVLTPTEALDRIRTRPGVDDRLMAALESAVLRAEVRSGA</sequence>
<evidence type="ECO:0000313" key="4">
    <source>
        <dbReference type="Proteomes" id="UP000287866"/>
    </source>
</evidence>
<feature type="transmembrane region" description="Helical" evidence="1">
    <location>
        <begin position="114"/>
        <end position="134"/>
    </location>
</feature>
<organism evidence="3 4">
    <name type="scientific">Phycicoccus flavus</name>
    <dbReference type="NCBI Taxonomy" id="2502783"/>
    <lineage>
        <taxon>Bacteria</taxon>
        <taxon>Bacillati</taxon>
        <taxon>Actinomycetota</taxon>
        <taxon>Actinomycetes</taxon>
        <taxon>Micrococcales</taxon>
        <taxon>Intrasporangiaceae</taxon>
        <taxon>Phycicoccus</taxon>
    </lineage>
</organism>
<protein>
    <submittedName>
        <fullName evidence="3">HD domain-containing protein</fullName>
    </submittedName>
</protein>
<keyword evidence="1" id="KW-0812">Transmembrane</keyword>
<dbReference type="CDD" id="cd00077">
    <property type="entry name" value="HDc"/>
    <property type="match status" value="1"/>
</dbReference>
<feature type="transmembrane region" description="Helical" evidence="1">
    <location>
        <begin position="20"/>
        <end position="39"/>
    </location>
</feature>
<dbReference type="Gene3D" id="1.10.3210.10">
    <property type="entry name" value="Hypothetical protein af1432"/>
    <property type="match status" value="1"/>
</dbReference>
<keyword evidence="1" id="KW-0472">Membrane</keyword>
<comment type="caution">
    <text evidence="3">The sequence shown here is derived from an EMBL/GenBank/DDBJ whole genome shotgun (WGS) entry which is preliminary data.</text>
</comment>
<name>A0A8T6QY36_9MICO</name>
<dbReference type="EMBL" id="SAYU02000004">
    <property type="protein sequence ID" value="NHA66879.1"/>
    <property type="molecule type" value="Genomic_DNA"/>
</dbReference>
<feature type="transmembrane region" description="Helical" evidence="1">
    <location>
        <begin position="76"/>
        <end position="102"/>
    </location>
</feature>
<dbReference type="SMART" id="SM00471">
    <property type="entry name" value="HDc"/>
    <property type="match status" value="1"/>
</dbReference>
<evidence type="ECO:0000259" key="2">
    <source>
        <dbReference type="SMART" id="SM00471"/>
    </source>
</evidence>